<reference evidence="2" key="1">
    <citation type="journal article" date="2020" name="Nature">
        <title>Giant virus diversity and host interactions through global metagenomics.</title>
        <authorList>
            <person name="Schulz F."/>
            <person name="Roux S."/>
            <person name="Paez-Espino D."/>
            <person name="Jungbluth S."/>
            <person name="Walsh D.A."/>
            <person name="Denef V.J."/>
            <person name="McMahon K.D."/>
            <person name="Konstantinidis K.T."/>
            <person name="Eloe-Fadrosh E.A."/>
            <person name="Kyrpides N.C."/>
            <person name="Woyke T."/>
        </authorList>
    </citation>
    <scope>NUCLEOTIDE SEQUENCE</scope>
    <source>
        <strain evidence="2">GVMAG-S-1039698-54</strain>
    </source>
</reference>
<protein>
    <recommendedName>
        <fullName evidence="3">Squalene synthase</fullName>
    </recommendedName>
</protein>
<keyword evidence="1" id="KW-0812">Transmembrane</keyword>
<name>A0A6C0AKG7_9ZZZZ</name>
<dbReference type="SUPFAM" id="SSF48576">
    <property type="entry name" value="Terpenoid synthases"/>
    <property type="match status" value="1"/>
</dbReference>
<evidence type="ECO:0008006" key="3">
    <source>
        <dbReference type="Google" id="ProtNLM"/>
    </source>
</evidence>
<sequence>MLEIIKNHIFHLDEILLMLHYNFTKQSHEKWWLTDIRFDADVRDDITFCYDVLKDVSRSFAEVICQLPNNISLDFVILYLRARALDTIEDETPILNDDLKKKKKILKHFHKETNDILYEINDVKHRRLIHNYSRVMKVSSVLSNKSRTLTNKIIKKMAKGMIKYLDSKIETVEQYNDYCYYVAGLVGEILTQFSVVNGFEDANFIKQTIKNKNVFSNHRKGGLDKSMGIFLQKTNIIRDYKEDIDLNKQWWPKDIWGKYSDDFSRLPESPNANHCINELINDNLENIPDILEYLKLVQNVDYFKFCATPQIIAIHTQALCYNNVKLYQQKLKIRKGLAIKAMKANSYKHVCHQIRNALNIIKSKIDNKTEIGLVTEKNIMIIETIISKEIGPEKTIFEKINQYLFLLIVLVVVNFLFYKFSTYFDPNKTDINPPNITNTNPLENPINNTEILSGNNEDFDIKELAKTAGKLFGLNNEDIEKAMASRTNGIMESNNNNTMSSMFNINSAELPSTMGMPMIFTLFGTKI</sequence>
<dbReference type="GO" id="GO:0045338">
    <property type="term" value="P:farnesyl diphosphate metabolic process"/>
    <property type="evidence" value="ECO:0007669"/>
    <property type="project" value="InterPro"/>
</dbReference>
<dbReference type="InterPro" id="IPR002060">
    <property type="entry name" value="Squ/phyt_synthse"/>
</dbReference>
<dbReference type="SFLD" id="SFLDG01018">
    <property type="entry name" value="Squalene/Phytoene_Synthase_Lik"/>
    <property type="match status" value="1"/>
</dbReference>
<dbReference type="PANTHER" id="PTHR11626">
    <property type="entry name" value="FARNESYL-DIPHOSPHATE FARNESYLTRANSFERASE"/>
    <property type="match status" value="1"/>
</dbReference>
<dbReference type="PANTHER" id="PTHR11626:SF2">
    <property type="entry name" value="SQUALENE SYNTHASE"/>
    <property type="match status" value="1"/>
</dbReference>
<dbReference type="InterPro" id="IPR044844">
    <property type="entry name" value="Trans_IPPS_euk-type"/>
</dbReference>
<dbReference type="EMBL" id="MN740676">
    <property type="protein sequence ID" value="QHS80232.1"/>
    <property type="molecule type" value="Genomic_DNA"/>
</dbReference>
<dbReference type="Pfam" id="PF00494">
    <property type="entry name" value="SQS_PSY"/>
    <property type="match status" value="1"/>
</dbReference>
<dbReference type="GO" id="GO:0051996">
    <property type="term" value="F:squalene synthase [NAD(P)H] activity"/>
    <property type="evidence" value="ECO:0007669"/>
    <property type="project" value="InterPro"/>
</dbReference>
<keyword evidence="1" id="KW-1133">Transmembrane helix</keyword>
<evidence type="ECO:0000313" key="2">
    <source>
        <dbReference type="EMBL" id="QHS80232.1"/>
    </source>
</evidence>
<evidence type="ECO:0000256" key="1">
    <source>
        <dbReference type="SAM" id="Phobius"/>
    </source>
</evidence>
<dbReference type="AlphaFoldDB" id="A0A6C0AKG7"/>
<dbReference type="GO" id="GO:0005789">
    <property type="term" value="C:endoplasmic reticulum membrane"/>
    <property type="evidence" value="ECO:0007669"/>
    <property type="project" value="TreeGrafter"/>
</dbReference>
<dbReference type="Gene3D" id="1.10.600.10">
    <property type="entry name" value="Farnesyl Diphosphate Synthase"/>
    <property type="match status" value="1"/>
</dbReference>
<proteinExistence type="predicted"/>
<feature type="transmembrane region" description="Helical" evidence="1">
    <location>
        <begin position="400"/>
        <end position="418"/>
    </location>
</feature>
<accession>A0A6C0AKG7</accession>
<dbReference type="SFLD" id="SFLDS00005">
    <property type="entry name" value="Isoprenoid_Synthase_Type_I"/>
    <property type="match status" value="1"/>
</dbReference>
<dbReference type="InterPro" id="IPR008949">
    <property type="entry name" value="Isoprenoid_synthase_dom_sf"/>
</dbReference>
<organism evidence="2">
    <name type="scientific">viral metagenome</name>
    <dbReference type="NCBI Taxonomy" id="1070528"/>
    <lineage>
        <taxon>unclassified sequences</taxon>
        <taxon>metagenomes</taxon>
        <taxon>organismal metagenomes</taxon>
    </lineage>
</organism>
<keyword evidence="1" id="KW-0472">Membrane</keyword>